<keyword evidence="2" id="KW-0808">Transferase</keyword>
<dbReference type="CDD" id="cd03364">
    <property type="entry name" value="TOPRIM_DnaG_primases"/>
    <property type="match status" value="1"/>
</dbReference>
<dbReference type="Pfam" id="PF08275">
    <property type="entry name" value="DNAG_N"/>
    <property type="match status" value="1"/>
</dbReference>
<geneLocation type="plasmid" evidence="2 3">
    <name>pTC1</name>
</geneLocation>
<dbReference type="SMART" id="SM00493">
    <property type="entry name" value="TOPRIM"/>
    <property type="match status" value="1"/>
</dbReference>
<evidence type="ECO:0000313" key="2">
    <source>
        <dbReference type="EMBL" id="ABM10391.1"/>
    </source>
</evidence>
<feature type="domain" description="Toprim" evidence="1">
    <location>
        <begin position="153"/>
        <end position="226"/>
    </location>
</feature>
<dbReference type="OrthoDB" id="4860179at2"/>
<dbReference type="Pfam" id="PF13155">
    <property type="entry name" value="Toprim_2"/>
    <property type="match status" value="1"/>
</dbReference>
<dbReference type="PANTHER" id="PTHR30313:SF2">
    <property type="entry name" value="DNA PRIMASE"/>
    <property type="match status" value="1"/>
</dbReference>
<dbReference type="HOGENOM" id="CLU_762169_0_0_11"/>
<sequence>MTRAPSRDQLIAANEDAAEFYRRHLLGPDGAGPRRYLTQRGFATLLNDTPWTVGHAPATWTPLHDHLSELGYSDEAQLGAGLTSISRRGHMIDRFRDRITFGIRDQQDQLVGFTARTGPVGRDPKYLNTPRTDLFDKSAELFGLGEATRSPAQTCVLVEGPLDAIAVTIAEPATAAQALCGTALTDKHARLLRSASHEQLILAFDGDPAGARGLDNAASVMCDDRAVAVRRPQQDPAGFLANEGPLALSAALSSARPAAEVLLEAHLAKWPDRLDSAEAAIGCLREAATMIARIRPADVAALATRLSHETRLPTLTVSTELADALNSRDSTRMSSTSHRVDREHVALTHMDRWQTRSAPGPQR</sequence>
<organism evidence="2 3">
    <name type="scientific">Paenarthrobacter aurescens (strain TC1)</name>
    <dbReference type="NCBI Taxonomy" id="290340"/>
    <lineage>
        <taxon>Bacteria</taxon>
        <taxon>Bacillati</taxon>
        <taxon>Actinomycetota</taxon>
        <taxon>Actinomycetes</taxon>
        <taxon>Micrococcales</taxon>
        <taxon>Micrococcaceae</taxon>
        <taxon>Paenarthrobacter</taxon>
    </lineage>
</organism>
<dbReference type="EMBL" id="CP000475">
    <property type="protein sequence ID" value="ABM10391.1"/>
    <property type="molecule type" value="Genomic_DNA"/>
</dbReference>
<dbReference type="InterPro" id="IPR037068">
    <property type="entry name" value="DNA_primase_core_N_sf"/>
</dbReference>
<dbReference type="SUPFAM" id="SSF56731">
    <property type="entry name" value="DNA primase core"/>
    <property type="match status" value="1"/>
</dbReference>
<dbReference type="GO" id="GO:0005737">
    <property type="term" value="C:cytoplasm"/>
    <property type="evidence" value="ECO:0007669"/>
    <property type="project" value="TreeGrafter"/>
</dbReference>
<keyword evidence="3" id="KW-1185">Reference proteome</keyword>
<dbReference type="InterPro" id="IPR034151">
    <property type="entry name" value="TOPRIM_DnaG_bac"/>
</dbReference>
<proteinExistence type="predicted"/>
<gene>
    <name evidence="2" type="primary">dnaG</name>
    <name evidence="2" type="ordered locus">AAur_pTC10078</name>
</gene>
<name>A1RCJ0_PAEAT</name>
<dbReference type="Gene3D" id="3.40.1360.10">
    <property type="match status" value="1"/>
</dbReference>
<dbReference type="InterPro" id="IPR006171">
    <property type="entry name" value="TOPRIM_dom"/>
</dbReference>
<dbReference type="EC" id="2.7.7.-" evidence="2"/>
<dbReference type="GO" id="GO:0006269">
    <property type="term" value="P:DNA replication, synthesis of primer"/>
    <property type="evidence" value="ECO:0007669"/>
    <property type="project" value="TreeGrafter"/>
</dbReference>
<keyword evidence="2" id="KW-0548">Nucleotidyltransferase</keyword>
<protein>
    <submittedName>
        <fullName evidence="2">DNA primase</fullName>
        <ecNumber evidence="2">2.7.7.-</ecNumber>
    </submittedName>
</protein>
<dbReference type="GO" id="GO:0016779">
    <property type="term" value="F:nucleotidyltransferase activity"/>
    <property type="evidence" value="ECO:0007669"/>
    <property type="project" value="UniProtKB-KW"/>
</dbReference>
<accession>A1RCJ0</accession>
<dbReference type="PANTHER" id="PTHR30313">
    <property type="entry name" value="DNA PRIMASE"/>
    <property type="match status" value="1"/>
</dbReference>
<evidence type="ECO:0000259" key="1">
    <source>
        <dbReference type="SMART" id="SM00493"/>
    </source>
</evidence>
<dbReference type="AlphaFoldDB" id="A1RCJ0"/>
<keyword evidence="2" id="KW-0614">Plasmid</keyword>
<dbReference type="RefSeq" id="WP_011776875.1">
    <property type="nucleotide sequence ID" value="NC_008712.1"/>
</dbReference>
<dbReference type="InterPro" id="IPR050219">
    <property type="entry name" value="DnaG_primase"/>
</dbReference>
<reference evidence="2 3" key="1">
    <citation type="journal article" date="2006" name="PLoS Genet.">
        <title>Secrets of soil survival revealed by the genome sequence of Arthrobacter aurescens TC1.</title>
        <authorList>
            <person name="Mongodin E.F."/>
            <person name="Shapir N."/>
            <person name="Daugherty S.C."/>
            <person name="DeBoy R.T."/>
            <person name="Emerson J.B."/>
            <person name="Shvartzbeyn A."/>
            <person name="Radune D."/>
            <person name="Vamathevan J."/>
            <person name="Riggs F."/>
            <person name="Grinberg V."/>
            <person name="Khouri H."/>
            <person name="Wackett L.P."/>
            <person name="Nelson K.E."/>
            <person name="Sadowsky M.J."/>
        </authorList>
    </citation>
    <scope>NUCLEOTIDE SEQUENCE [LARGE SCALE GENOMIC DNA]</scope>
    <source>
        <strain evidence="2 3">TC1</strain>
    </source>
</reference>
<dbReference type="Proteomes" id="UP000000637">
    <property type="component" value="Plasmid pTC1"/>
</dbReference>
<dbReference type="Gene3D" id="3.90.980.10">
    <property type="entry name" value="DNA primase, catalytic core, N-terminal domain"/>
    <property type="match status" value="1"/>
</dbReference>
<evidence type="ECO:0000313" key="3">
    <source>
        <dbReference type="Proteomes" id="UP000000637"/>
    </source>
</evidence>
<dbReference type="InterPro" id="IPR013264">
    <property type="entry name" value="DNAG_N"/>
</dbReference>
<dbReference type="KEGG" id="aau:AAur_pTC10078"/>